<comment type="caution">
    <text evidence="1">The sequence shown here is derived from an EMBL/GenBank/DDBJ whole genome shotgun (WGS) entry which is preliminary data.</text>
</comment>
<dbReference type="RefSeq" id="WP_315742844.1">
    <property type="nucleotide sequence ID" value="NZ_JAVYAA010000001.1"/>
</dbReference>
<accession>A0AAJ2JVI3</accession>
<organism evidence="1 2">
    <name type="scientific">Paenibacillus suaedae</name>
    <dbReference type="NCBI Taxonomy" id="3077233"/>
    <lineage>
        <taxon>Bacteria</taxon>
        <taxon>Bacillati</taxon>
        <taxon>Bacillota</taxon>
        <taxon>Bacilli</taxon>
        <taxon>Bacillales</taxon>
        <taxon>Paenibacillaceae</taxon>
        <taxon>Paenibacillus</taxon>
    </lineage>
</organism>
<dbReference type="Gene3D" id="2.40.30.200">
    <property type="match status" value="1"/>
</dbReference>
<gene>
    <name evidence="1" type="ORF">RQP50_02055</name>
</gene>
<evidence type="ECO:0000313" key="1">
    <source>
        <dbReference type="EMBL" id="MDT8975022.1"/>
    </source>
</evidence>
<sequence>MLEGVHFYYDSIYSVDMGLLNCKLDGGMFEESLLPSRSIVEKKVSGRHKPYFQAIELSPLEFNLTFAFEFHYDERRIREVARWLSQPYYKPFYTVDNPNRVFYCMPDGDVNLIHNGLKQGYITLKMRCDGPYSYTPKTLKEKMMFDGTKLTKTIQENTFTNGMGTQQNIEIVNGALQVKSGSTTWLQYTGMKWSDL</sequence>
<dbReference type="EMBL" id="JAVYAA010000001">
    <property type="protein sequence ID" value="MDT8975022.1"/>
    <property type="molecule type" value="Genomic_DNA"/>
</dbReference>
<evidence type="ECO:0000313" key="2">
    <source>
        <dbReference type="Proteomes" id="UP001250538"/>
    </source>
</evidence>
<name>A0AAJ2JVI3_9BACL</name>
<dbReference type="Proteomes" id="UP001250538">
    <property type="component" value="Unassembled WGS sequence"/>
</dbReference>
<dbReference type="AlphaFoldDB" id="A0AAJ2JVI3"/>
<keyword evidence="2" id="KW-1185">Reference proteome</keyword>
<reference evidence="2" key="1">
    <citation type="submission" date="2023-09" db="EMBL/GenBank/DDBJ databases">
        <title>Paenibacillus sp. chi10 Genome sequencing and assembly.</title>
        <authorList>
            <person name="Kim I."/>
        </authorList>
    </citation>
    <scope>NUCLEOTIDE SEQUENCE [LARGE SCALE GENOMIC DNA]</scope>
    <source>
        <strain evidence="2">chi10</strain>
    </source>
</reference>
<protein>
    <submittedName>
        <fullName evidence="1">Phage tail family protein</fullName>
    </submittedName>
</protein>
<proteinExistence type="predicted"/>